<feature type="compositionally biased region" description="Low complexity" evidence="1">
    <location>
        <begin position="119"/>
        <end position="137"/>
    </location>
</feature>
<evidence type="ECO:0000313" key="3">
    <source>
        <dbReference type="Proteomes" id="UP000237271"/>
    </source>
</evidence>
<dbReference type="Proteomes" id="UP000237271">
    <property type="component" value="Unassembled WGS sequence"/>
</dbReference>
<feature type="compositionally biased region" description="Basic residues" evidence="1">
    <location>
        <begin position="14"/>
        <end position="23"/>
    </location>
</feature>
<comment type="caution">
    <text evidence="2">The sequence shown here is derived from an EMBL/GenBank/DDBJ whole genome shotgun (WGS) entry which is preliminary data.</text>
</comment>
<gene>
    <name evidence="2" type="ORF">PHPALM_14059</name>
</gene>
<feature type="compositionally biased region" description="Acidic residues" evidence="1">
    <location>
        <begin position="164"/>
        <end position="173"/>
    </location>
</feature>
<keyword evidence="3" id="KW-1185">Reference proteome</keyword>
<proteinExistence type="predicted"/>
<evidence type="ECO:0000313" key="2">
    <source>
        <dbReference type="EMBL" id="POM69645.1"/>
    </source>
</evidence>
<protein>
    <submittedName>
        <fullName evidence="2">ABC Superfamily</fullName>
    </submittedName>
</protein>
<reference evidence="2 3" key="1">
    <citation type="journal article" date="2017" name="Genome Biol. Evol.">
        <title>Phytophthora megakarya and P. palmivora, closely related causal agents of cacao black pod rot, underwent increases in genome sizes and gene numbers by different mechanisms.</title>
        <authorList>
            <person name="Ali S.S."/>
            <person name="Shao J."/>
            <person name="Lary D.J."/>
            <person name="Kronmiller B."/>
            <person name="Shen D."/>
            <person name="Strem M.D."/>
            <person name="Amoako-Attah I."/>
            <person name="Akrofi A.Y."/>
            <person name="Begoude B.A."/>
            <person name="Ten Hoopen G.M."/>
            <person name="Coulibaly K."/>
            <person name="Kebe B.I."/>
            <person name="Melnick R.L."/>
            <person name="Guiltinan M.J."/>
            <person name="Tyler B.M."/>
            <person name="Meinhardt L.W."/>
            <person name="Bailey B.A."/>
        </authorList>
    </citation>
    <scope>NUCLEOTIDE SEQUENCE [LARGE SCALE GENOMIC DNA]</scope>
    <source>
        <strain evidence="3">sbr112.9</strain>
    </source>
</reference>
<feature type="compositionally biased region" description="Basic residues" evidence="1">
    <location>
        <begin position="356"/>
        <end position="365"/>
    </location>
</feature>
<feature type="region of interest" description="Disordered" evidence="1">
    <location>
        <begin position="1"/>
        <end position="183"/>
    </location>
</feature>
<feature type="compositionally biased region" description="Polar residues" evidence="1">
    <location>
        <begin position="103"/>
        <end position="112"/>
    </location>
</feature>
<evidence type="ECO:0000256" key="1">
    <source>
        <dbReference type="SAM" id="MobiDB-lite"/>
    </source>
</evidence>
<dbReference type="OrthoDB" id="126917at2759"/>
<name>A0A2P4XVR4_9STRA</name>
<dbReference type="AlphaFoldDB" id="A0A2P4XVR4"/>
<sequence>MPKKASTHGPSKSKTARSKTTKAKSKDKAVPRKEARKVASEAGSKPIAAAAKQGGSPRRSRSRSLSPDIRPNPRFAYRDHSPGAESPDALVHDAEPSEAKAASVSSPATNLTLDDGKTRAQAAKAAFPKRAGEGAAAAKKRAAPQTPPRESGFSKDYHSLFESSSDDAEEEGAITEPQEISNYLDEQHERYQAAQLQGASEVASSAPPTPVYPRGYYPPDAGSGSPMFLERLKDPRDLKHGSTSRGTYERASVQDEPLFVNDIEAARCPENTTTQSQAEDLFWRWVPLKNFTVQELKELREDRLLSYVLDQRDLRIEFAHLIANQQLHSVMEGLRQQSMSSAQAKRGYGSVNPGTVHRKAAKKPRTTYAPAVDPKFQQPSGWSSGSHKFCDEGGARRSDQGGQEELSHAFEYEAFDDEVRQLRDRVYAIEIALGLGPGGQAAAQAGKPGTLEVLRQWTFLVVRLESSTGVLTAEVRLPP</sequence>
<organism evidence="2 3">
    <name type="scientific">Phytophthora palmivora</name>
    <dbReference type="NCBI Taxonomy" id="4796"/>
    <lineage>
        <taxon>Eukaryota</taxon>
        <taxon>Sar</taxon>
        <taxon>Stramenopiles</taxon>
        <taxon>Oomycota</taxon>
        <taxon>Peronosporomycetes</taxon>
        <taxon>Peronosporales</taxon>
        <taxon>Peronosporaceae</taxon>
        <taxon>Phytophthora</taxon>
    </lineage>
</organism>
<feature type="compositionally biased region" description="Basic and acidic residues" evidence="1">
    <location>
        <begin position="24"/>
        <end position="39"/>
    </location>
</feature>
<accession>A0A2P4XVR4</accession>
<dbReference type="EMBL" id="NCKW01007835">
    <property type="protein sequence ID" value="POM69645.1"/>
    <property type="molecule type" value="Genomic_DNA"/>
</dbReference>
<feature type="region of interest" description="Disordered" evidence="1">
    <location>
        <begin position="345"/>
        <end position="384"/>
    </location>
</feature>